<dbReference type="GO" id="GO:0016747">
    <property type="term" value="F:acyltransferase activity, transferring groups other than amino-acyl groups"/>
    <property type="evidence" value="ECO:0007669"/>
    <property type="project" value="InterPro"/>
</dbReference>
<dbReference type="CDD" id="cd04301">
    <property type="entry name" value="NAT_SF"/>
    <property type="match status" value="1"/>
</dbReference>
<dbReference type="InterPro" id="IPR000182">
    <property type="entry name" value="GNAT_dom"/>
</dbReference>
<dbReference type="Pfam" id="PF00583">
    <property type="entry name" value="Acetyltransf_1"/>
    <property type="match status" value="1"/>
</dbReference>
<dbReference type="RefSeq" id="WP_183296342.1">
    <property type="nucleotide sequence ID" value="NZ_JACHVX010000003.1"/>
</dbReference>
<gene>
    <name evidence="2" type="ORF">FHR80_002444</name>
</gene>
<name>A0A7W4UG40_9CELL</name>
<reference evidence="2 3" key="1">
    <citation type="submission" date="2020-08" db="EMBL/GenBank/DDBJ databases">
        <title>The Agave Microbiome: Exploring the role of microbial communities in plant adaptations to desert environments.</title>
        <authorList>
            <person name="Partida-Martinez L.P."/>
        </authorList>
    </citation>
    <scope>NUCLEOTIDE SEQUENCE [LARGE SCALE GENOMIC DNA]</scope>
    <source>
        <strain evidence="2 3">RAS26</strain>
    </source>
</reference>
<accession>A0A7W4UG40</accession>
<feature type="domain" description="N-acetyltransferase" evidence="1">
    <location>
        <begin position="83"/>
        <end position="204"/>
    </location>
</feature>
<evidence type="ECO:0000313" key="2">
    <source>
        <dbReference type="EMBL" id="MBB2923519.1"/>
    </source>
</evidence>
<dbReference type="PROSITE" id="PS51186">
    <property type="entry name" value="GNAT"/>
    <property type="match status" value="1"/>
</dbReference>
<dbReference type="AlphaFoldDB" id="A0A7W4UG40"/>
<dbReference type="EMBL" id="JACHVX010000003">
    <property type="protein sequence ID" value="MBB2923519.1"/>
    <property type="molecule type" value="Genomic_DNA"/>
</dbReference>
<evidence type="ECO:0000259" key="1">
    <source>
        <dbReference type="PROSITE" id="PS51186"/>
    </source>
</evidence>
<dbReference type="Proteomes" id="UP000518206">
    <property type="component" value="Unassembled WGS sequence"/>
</dbReference>
<comment type="caution">
    <text evidence="2">The sequence shown here is derived from an EMBL/GenBank/DDBJ whole genome shotgun (WGS) entry which is preliminary data.</text>
</comment>
<dbReference type="Gene3D" id="3.40.630.30">
    <property type="match status" value="1"/>
</dbReference>
<sequence length="373" mass="40526">MTSWSVVEAVLPAGVEDRAAGAVVGAHRLNAETQRRTWGHDDFVEPVAHWLGTLRGQEYTERVVLVAVPATSADRRPEDLAADDVAGAAVVELPRTSNPRLAELDVWADPDRLRQGIGTALVDAAERVAARRGRTTVHAMTYHRGEPPEGHPDALAATSGSGRLDASVPGVAFAAHRGYRPEQAERYSVLDVPLDAAVLARHLDGAAAAAGPGYRLHSWTDRTPDAWLDDVGVLLTRMSTDVPLADLDVEEDPWDAARVRYGEDLAAASGRGYVVTVAEHVPSGRLVALTRIEHPTAQPECAWQEDTLVLREHRGHRLGMLVKAANLRTLAHERPATRRVHTWNAEENGHMLAINVALGFRPAGVYASWQRRS</sequence>
<organism evidence="2 3">
    <name type="scientific">Cellulomonas cellasea</name>
    <dbReference type="NCBI Taxonomy" id="43670"/>
    <lineage>
        <taxon>Bacteria</taxon>
        <taxon>Bacillati</taxon>
        <taxon>Actinomycetota</taxon>
        <taxon>Actinomycetes</taxon>
        <taxon>Micrococcales</taxon>
        <taxon>Cellulomonadaceae</taxon>
        <taxon>Cellulomonas</taxon>
    </lineage>
</organism>
<reference evidence="2 3" key="2">
    <citation type="submission" date="2020-08" db="EMBL/GenBank/DDBJ databases">
        <authorList>
            <person name="Partida-Martinez L."/>
            <person name="Huntemann M."/>
            <person name="Clum A."/>
            <person name="Wang J."/>
            <person name="Palaniappan K."/>
            <person name="Ritter S."/>
            <person name="Chen I.-M."/>
            <person name="Stamatis D."/>
            <person name="Reddy T."/>
            <person name="O'Malley R."/>
            <person name="Daum C."/>
            <person name="Shapiro N."/>
            <person name="Ivanova N."/>
            <person name="Kyrpides N."/>
            <person name="Woyke T."/>
        </authorList>
    </citation>
    <scope>NUCLEOTIDE SEQUENCE [LARGE SCALE GENOMIC DNA]</scope>
    <source>
        <strain evidence="2 3">RAS26</strain>
    </source>
</reference>
<protein>
    <submittedName>
        <fullName evidence="2">GNAT superfamily N-acetyltransferase</fullName>
    </submittedName>
</protein>
<evidence type="ECO:0000313" key="3">
    <source>
        <dbReference type="Proteomes" id="UP000518206"/>
    </source>
</evidence>
<keyword evidence="2" id="KW-0808">Transferase</keyword>
<dbReference type="InterPro" id="IPR016181">
    <property type="entry name" value="Acyl_CoA_acyltransferase"/>
</dbReference>
<proteinExistence type="predicted"/>
<dbReference type="SUPFAM" id="SSF55729">
    <property type="entry name" value="Acyl-CoA N-acyltransferases (Nat)"/>
    <property type="match status" value="2"/>
</dbReference>